<organism evidence="3 4">
    <name type="scientific">Actinomadura montaniterrae</name>
    <dbReference type="NCBI Taxonomy" id="1803903"/>
    <lineage>
        <taxon>Bacteria</taxon>
        <taxon>Bacillati</taxon>
        <taxon>Actinomycetota</taxon>
        <taxon>Actinomycetes</taxon>
        <taxon>Streptosporangiales</taxon>
        <taxon>Thermomonosporaceae</taxon>
        <taxon>Actinomadura</taxon>
    </lineage>
</organism>
<proteinExistence type="inferred from homology"/>
<dbReference type="RefSeq" id="WP_151545810.1">
    <property type="nucleotide sequence ID" value="NZ_WBMR01000223.1"/>
</dbReference>
<name>A0A6L3VHD8_9ACTN</name>
<dbReference type="InterPro" id="IPR004378">
    <property type="entry name" value="F420H2_quin_Rdtase"/>
</dbReference>
<accession>A0A6L3VHD8</accession>
<dbReference type="PANTHER" id="PTHR39428:SF3">
    <property type="entry name" value="DEAZAFLAVIN-DEPENDENT NITROREDUCTASE"/>
    <property type="match status" value="1"/>
</dbReference>
<dbReference type="PANTHER" id="PTHR39428">
    <property type="entry name" value="F420H(2)-DEPENDENT QUINONE REDUCTASE RV1261C"/>
    <property type="match status" value="1"/>
</dbReference>
<evidence type="ECO:0000256" key="2">
    <source>
        <dbReference type="ARBA" id="ARBA00049106"/>
    </source>
</evidence>
<comment type="caution">
    <text evidence="3">The sequence shown here is derived from an EMBL/GenBank/DDBJ whole genome shotgun (WGS) entry which is preliminary data.</text>
</comment>
<evidence type="ECO:0000313" key="4">
    <source>
        <dbReference type="Proteomes" id="UP000483004"/>
    </source>
</evidence>
<comment type="catalytic activity">
    <reaction evidence="2">
        <text>oxidized coenzyme F420-(gamma-L-Glu)(n) + a quinol + H(+) = reduced coenzyme F420-(gamma-L-Glu)(n) + a quinone</text>
        <dbReference type="Rhea" id="RHEA:39663"/>
        <dbReference type="Rhea" id="RHEA-COMP:12939"/>
        <dbReference type="Rhea" id="RHEA-COMP:14378"/>
        <dbReference type="ChEBI" id="CHEBI:15378"/>
        <dbReference type="ChEBI" id="CHEBI:24646"/>
        <dbReference type="ChEBI" id="CHEBI:132124"/>
        <dbReference type="ChEBI" id="CHEBI:133980"/>
        <dbReference type="ChEBI" id="CHEBI:139511"/>
    </reaction>
</comment>
<dbReference type="GO" id="GO:0005886">
    <property type="term" value="C:plasma membrane"/>
    <property type="evidence" value="ECO:0007669"/>
    <property type="project" value="TreeGrafter"/>
</dbReference>
<dbReference type="InterPro" id="IPR012349">
    <property type="entry name" value="Split_barrel_FMN-bd"/>
</dbReference>
<dbReference type="GO" id="GO:0016491">
    <property type="term" value="F:oxidoreductase activity"/>
    <property type="evidence" value="ECO:0007669"/>
    <property type="project" value="InterPro"/>
</dbReference>
<evidence type="ECO:0000256" key="1">
    <source>
        <dbReference type="ARBA" id="ARBA00008710"/>
    </source>
</evidence>
<protein>
    <submittedName>
        <fullName evidence="3">Nitroreductase family deazaflavin-dependent oxidoreductase</fullName>
    </submittedName>
</protein>
<dbReference type="Pfam" id="PF04075">
    <property type="entry name" value="F420H2_quin_red"/>
    <property type="match status" value="1"/>
</dbReference>
<dbReference type="OrthoDB" id="163266at2"/>
<dbReference type="EMBL" id="WBMR01000223">
    <property type="protein sequence ID" value="KAB2364312.1"/>
    <property type="molecule type" value="Genomic_DNA"/>
</dbReference>
<dbReference type="Gene3D" id="2.30.110.10">
    <property type="entry name" value="Electron Transport, Fmn-binding Protein, Chain A"/>
    <property type="match status" value="1"/>
</dbReference>
<dbReference type="AlphaFoldDB" id="A0A6L3VHD8"/>
<keyword evidence="4" id="KW-1185">Reference proteome</keyword>
<comment type="similarity">
    <text evidence="1">Belongs to the F420H(2)-dependent quinone reductase family.</text>
</comment>
<gene>
    <name evidence="3" type="ORF">F9B16_41815</name>
</gene>
<reference evidence="3 4" key="1">
    <citation type="submission" date="2019-09" db="EMBL/GenBank/DDBJ databases">
        <title>Actinomadura physcomitrii sp. nov., a novel actinomycete isolated from moss [Physcomitrium sphaericum (Ludw) Fuernr].</title>
        <authorList>
            <person name="Liu C."/>
            <person name="Zhuang X."/>
        </authorList>
    </citation>
    <scope>NUCLEOTIDE SEQUENCE [LARGE SCALE GENOMIC DNA]</scope>
    <source>
        <strain evidence="3 4">CYP1-1B</strain>
    </source>
</reference>
<dbReference type="NCBIfam" id="TIGR00026">
    <property type="entry name" value="hi_GC_TIGR00026"/>
    <property type="match status" value="1"/>
</dbReference>
<sequence>MEIPKRPEPPSGLRRTLFRLPVHLYRMGLGPLFGDRFLLLEHVGRASGEPRQAVVEVVEHTGDDYVVCSGFGPRADWYRNLLKTPRATVQVGRSRFAVTARPLDAEEGGELMIRYAPRHPRATARLLRYMGFIVDGTKDDYRRVGRELPFVRLSRVR</sequence>
<evidence type="ECO:0000313" key="3">
    <source>
        <dbReference type="EMBL" id="KAB2364312.1"/>
    </source>
</evidence>
<dbReference type="Proteomes" id="UP000483004">
    <property type="component" value="Unassembled WGS sequence"/>
</dbReference>
<dbReference type="GO" id="GO:0070967">
    <property type="term" value="F:coenzyme F420 binding"/>
    <property type="evidence" value="ECO:0007669"/>
    <property type="project" value="TreeGrafter"/>
</dbReference>